<protein>
    <submittedName>
        <fullName evidence="7">(2Fe-2S)-binding protein</fullName>
    </submittedName>
</protein>
<evidence type="ECO:0000256" key="2">
    <source>
        <dbReference type="ARBA" id="ARBA00022723"/>
    </source>
</evidence>
<proteinExistence type="predicted"/>
<dbReference type="SUPFAM" id="SSF47741">
    <property type="entry name" value="CO dehydrogenase ISP C-domain like"/>
    <property type="match status" value="1"/>
</dbReference>
<dbReference type="InterPro" id="IPR001041">
    <property type="entry name" value="2Fe-2S_ferredoxin-type"/>
</dbReference>
<dbReference type="PANTHER" id="PTHR44379">
    <property type="entry name" value="OXIDOREDUCTASE WITH IRON-SULFUR SUBUNIT"/>
    <property type="match status" value="1"/>
</dbReference>
<evidence type="ECO:0000256" key="1">
    <source>
        <dbReference type="ARBA" id="ARBA00022714"/>
    </source>
</evidence>
<evidence type="ECO:0000256" key="5">
    <source>
        <dbReference type="ARBA" id="ARBA00023014"/>
    </source>
</evidence>
<dbReference type="Gene3D" id="1.10.150.120">
    <property type="entry name" value="[2Fe-2S]-binding domain"/>
    <property type="match status" value="1"/>
</dbReference>
<dbReference type="PROSITE" id="PS00197">
    <property type="entry name" value="2FE2S_FER_1"/>
    <property type="match status" value="1"/>
</dbReference>
<evidence type="ECO:0000256" key="4">
    <source>
        <dbReference type="ARBA" id="ARBA00023004"/>
    </source>
</evidence>
<dbReference type="Pfam" id="PF00111">
    <property type="entry name" value="Fer2"/>
    <property type="match status" value="1"/>
</dbReference>
<dbReference type="InterPro" id="IPR051452">
    <property type="entry name" value="Diverse_Oxidoreductases"/>
</dbReference>
<keyword evidence="8" id="KW-1185">Reference proteome</keyword>
<dbReference type="InterPro" id="IPR036884">
    <property type="entry name" value="2Fe-2S-bd_dom_sf"/>
</dbReference>
<evidence type="ECO:0000256" key="3">
    <source>
        <dbReference type="ARBA" id="ARBA00023002"/>
    </source>
</evidence>
<evidence type="ECO:0000313" key="8">
    <source>
        <dbReference type="Proteomes" id="UP001501195"/>
    </source>
</evidence>
<sequence length="161" mass="17326">MRVEFDVNGERRSVDVEPRRHLADVLRDELGLTGTHLACEHGVCGSCTVLLDGEAVRSCLLLAVQCEGRSVRTVEGLADGEGPGGLNPLQRAFSAEHALQCGFCTPGFVVLLQGALERDPAVFDDPEALRRLLSSNLCRCTGYEPIRRAALRAAGRDPDAV</sequence>
<keyword evidence="5" id="KW-0411">Iron-sulfur</keyword>
<dbReference type="PROSITE" id="PS51085">
    <property type="entry name" value="2FE2S_FER_2"/>
    <property type="match status" value="1"/>
</dbReference>
<name>A0ABP9I1Q2_9ACTN</name>
<dbReference type="CDD" id="cd00207">
    <property type="entry name" value="fer2"/>
    <property type="match status" value="1"/>
</dbReference>
<evidence type="ECO:0000313" key="7">
    <source>
        <dbReference type="EMBL" id="GAA4985370.1"/>
    </source>
</evidence>
<organism evidence="7 8">
    <name type="scientific">Kineococcus glutinatus</name>
    <dbReference type="NCBI Taxonomy" id="1070872"/>
    <lineage>
        <taxon>Bacteria</taxon>
        <taxon>Bacillati</taxon>
        <taxon>Actinomycetota</taxon>
        <taxon>Actinomycetes</taxon>
        <taxon>Kineosporiales</taxon>
        <taxon>Kineosporiaceae</taxon>
        <taxon>Kineococcus</taxon>
    </lineage>
</organism>
<keyword evidence="3" id="KW-0560">Oxidoreductase</keyword>
<dbReference type="InterPro" id="IPR006058">
    <property type="entry name" value="2Fe2S_fd_BS"/>
</dbReference>
<dbReference type="Proteomes" id="UP001501195">
    <property type="component" value="Unassembled WGS sequence"/>
</dbReference>
<dbReference type="PANTHER" id="PTHR44379:SF8">
    <property type="entry name" value="XANTHINE DEHYDROGENASE IRON-SULFUR-BINDING SUBUNIT XDHC-RELATED"/>
    <property type="match status" value="1"/>
</dbReference>
<dbReference type="SUPFAM" id="SSF54292">
    <property type="entry name" value="2Fe-2S ferredoxin-like"/>
    <property type="match status" value="1"/>
</dbReference>
<dbReference type="InterPro" id="IPR036010">
    <property type="entry name" value="2Fe-2S_ferredoxin-like_sf"/>
</dbReference>
<keyword evidence="4" id="KW-0408">Iron</keyword>
<dbReference type="Pfam" id="PF01799">
    <property type="entry name" value="Fer2_2"/>
    <property type="match status" value="1"/>
</dbReference>
<keyword evidence="2" id="KW-0479">Metal-binding</keyword>
<dbReference type="InterPro" id="IPR012675">
    <property type="entry name" value="Beta-grasp_dom_sf"/>
</dbReference>
<keyword evidence="1" id="KW-0001">2Fe-2S</keyword>
<reference evidence="8" key="1">
    <citation type="journal article" date="2019" name="Int. J. Syst. Evol. Microbiol.">
        <title>The Global Catalogue of Microorganisms (GCM) 10K type strain sequencing project: providing services to taxonomists for standard genome sequencing and annotation.</title>
        <authorList>
            <consortium name="The Broad Institute Genomics Platform"/>
            <consortium name="The Broad Institute Genome Sequencing Center for Infectious Disease"/>
            <person name="Wu L."/>
            <person name="Ma J."/>
        </authorList>
    </citation>
    <scope>NUCLEOTIDE SEQUENCE [LARGE SCALE GENOMIC DNA]</scope>
    <source>
        <strain evidence="8">JCM 18126</strain>
    </source>
</reference>
<dbReference type="Gene3D" id="3.10.20.30">
    <property type="match status" value="1"/>
</dbReference>
<comment type="caution">
    <text evidence="7">The sequence shown here is derived from an EMBL/GenBank/DDBJ whole genome shotgun (WGS) entry which is preliminary data.</text>
</comment>
<evidence type="ECO:0000259" key="6">
    <source>
        <dbReference type="PROSITE" id="PS51085"/>
    </source>
</evidence>
<dbReference type="InterPro" id="IPR002888">
    <property type="entry name" value="2Fe-2S-bd"/>
</dbReference>
<feature type="domain" description="2Fe-2S ferredoxin-type" evidence="6">
    <location>
        <begin position="1"/>
        <end position="77"/>
    </location>
</feature>
<accession>A0ABP9I1Q2</accession>
<dbReference type="EMBL" id="BAABIL010000396">
    <property type="protein sequence ID" value="GAA4985370.1"/>
    <property type="molecule type" value="Genomic_DNA"/>
</dbReference>
<dbReference type="RefSeq" id="WP_345712953.1">
    <property type="nucleotide sequence ID" value="NZ_BAABIL010000396.1"/>
</dbReference>
<gene>
    <name evidence="7" type="ORF">GCM10023225_25260</name>
</gene>